<dbReference type="AlphaFoldDB" id="Q2SHW2"/>
<evidence type="ECO:0000313" key="1">
    <source>
        <dbReference type="EMBL" id="ABC29762.1"/>
    </source>
</evidence>
<reference evidence="1 2" key="1">
    <citation type="journal article" date="2005" name="Nucleic Acids Res.">
        <title>Genomic blueprint of Hahella chejuensis, a marine microbe producing an algicidal agent.</title>
        <authorList>
            <person name="Jeong H."/>
            <person name="Yim J.H."/>
            <person name="Lee C."/>
            <person name="Choi S.-H."/>
            <person name="Park Y.K."/>
            <person name="Yoon S.H."/>
            <person name="Hur C.-G."/>
            <person name="Kang H.-Y."/>
            <person name="Kim D."/>
            <person name="Lee H.H."/>
            <person name="Park K.H."/>
            <person name="Park S.-H."/>
            <person name="Park H.-S."/>
            <person name="Lee H.K."/>
            <person name="Oh T.K."/>
            <person name="Kim J.F."/>
        </authorList>
    </citation>
    <scope>NUCLEOTIDE SEQUENCE [LARGE SCALE GENOMIC DNA]</scope>
    <source>
        <strain evidence="1 2">KCTC 2396</strain>
    </source>
</reference>
<dbReference type="STRING" id="349521.HCH_02993"/>
<gene>
    <name evidence="1" type="ordered locus">HCH_02993</name>
</gene>
<keyword evidence="2" id="KW-1185">Reference proteome</keyword>
<dbReference type="Proteomes" id="UP000000238">
    <property type="component" value="Chromosome"/>
</dbReference>
<evidence type="ECO:0000313" key="2">
    <source>
        <dbReference type="Proteomes" id="UP000000238"/>
    </source>
</evidence>
<evidence type="ECO:0008006" key="3">
    <source>
        <dbReference type="Google" id="ProtNLM"/>
    </source>
</evidence>
<accession>Q2SHW2</accession>
<dbReference type="OrthoDB" id="9900644at2"/>
<dbReference type="KEGG" id="hch:HCH_02993"/>
<name>Q2SHW2_HAHCH</name>
<organism evidence="1 2">
    <name type="scientific">Hahella chejuensis (strain KCTC 2396)</name>
    <dbReference type="NCBI Taxonomy" id="349521"/>
    <lineage>
        <taxon>Bacteria</taxon>
        <taxon>Pseudomonadati</taxon>
        <taxon>Pseudomonadota</taxon>
        <taxon>Gammaproteobacteria</taxon>
        <taxon>Oceanospirillales</taxon>
        <taxon>Hahellaceae</taxon>
        <taxon>Hahella</taxon>
    </lineage>
</organism>
<protein>
    <recommendedName>
        <fullName evidence="3">DUF3953 domain-containing protein</fullName>
    </recommendedName>
</protein>
<sequence length="91" mass="9959">MVRFTQFAGGAMVVIAAALLLIKIFSGENAGLSDESIYFMSLFQAFLGGLVIYGGQLKIQGKENGDKIFRASIAATLLFFVMAYRWFYSGV</sequence>
<dbReference type="RefSeq" id="WP_011396831.1">
    <property type="nucleotide sequence ID" value="NC_007645.1"/>
</dbReference>
<dbReference type="EMBL" id="CP000155">
    <property type="protein sequence ID" value="ABC29762.1"/>
    <property type="molecule type" value="Genomic_DNA"/>
</dbReference>
<dbReference type="HOGENOM" id="CLU_2422845_0_0_6"/>
<proteinExistence type="predicted"/>